<reference evidence="4 5" key="1">
    <citation type="submission" date="2022-08" db="EMBL/GenBank/DDBJ databases">
        <title>Polyphasic taxonomy analysis of Qipengyuania sp.RS5-5.</title>
        <authorList>
            <person name="Xamxidin M."/>
            <person name="Wu M."/>
        </authorList>
    </citation>
    <scope>NUCLEOTIDE SEQUENCE [LARGE SCALE GENOMIC DNA]</scope>
    <source>
        <strain evidence="4 5">RS5-5</strain>
    </source>
</reference>
<sequence>MFRDAWPALQEIEADGWVARLTGGDTRRVNSINPLGPEHGDVRDALKQFAPAYAKADLRMIVRVPDFCARADADLATAGLAVEGTTRTLSASLAGRTIPEGPNFEISSELSPDWLAARVGPHGDPATAALLAKITVPALFVTVKRQEDVAAIGFAALGDGIAVIESIRTLPKFQRRGLGRLCMEALLGASARAGAKTACLQVDAANSAGLALYTGLGFDRHLYDYHYRVPA</sequence>
<dbReference type="Pfam" id="PF24553">
    <property type="entry name" value="Rv0428c_C"/>
    <property type="match status" value="1"/>
</dbReference>
<evidence type="ECO:0000256" key="1">
    <source>
        <dbReference type="ARBA" id="ARBA00022679"/>
    </source>
</evidence>
<dbReference type="SUPFAM" id="SSF55729">
    <property type="entry name" value="Acyl-CoA N-acyltransferases (Nat)"/>
    <property type="match status" value="1"/>
</dbReference>
<accession>A0ABT1XTZ1</accession>
<dbReference type="PANTHER" id="PTHR43877:SF5">
    <property type="entry name" value="BLL8307 PROTEIN"/>
    <property type="match status" value="1"/>
</dbReference>
<dbReference type="InterPro" id="IPR056935">
    <property type="entry name" value="Rv0428c-like_C"/>
</dbReference>
<organism evidence="4 5">
    <name type="scientific">Parerythrobacter lacustris</name>
    <dbReference type="NCBI Taxonomy" id="2969984"/>
    <lineage>
        <taxon>Bacteria</taxon>
        <taxon>Pseudomonadati</taxon>
        <taxon>Pseudomonadota</taxon>
        <taxon>Alphaproteobacteria</taxon>
        <taxon>Sphingomonadales</taxon>
        <taxon>Erythrobacteraceae</taxon>
        <taxon>Parerythrobacter</taxon>
    </lineage>
</organism>
<dbReference type="Gene3D" id="3.40.630.30">
    <property type="match status" value="1"/>
</dbReference>
<dbReference type="EC" id="2.3.1.-" evidence="4"/>
<gene>
    <name evidence="4" type="ORF">NSO95_14250</name>
</gene>
<proteinExistence type="predicted"/>
<evidence type="ECO:0000256" key="2">
    <source>
        <dbReference type="ARBA" id="ARBA00023315"/>
    </source>
</evidence>
<dbReference type="PANTHER" id="PTHR43877">
    <property type="entry name" value="AMINOALKYLPHOSPHONATE N-ACETYLTRANSFERASE-RELATED-RELATED"/>
    <property type="match status" value="1"/>
</dbReference>
<dbReference type="RefSeq" id="WP_257596976.1">
    <property type="nucleotide sequence ID" value="NZ_JANKHH010000007.1"/>
</dbReference>
<dbReference type="InterPro" id="IPR050832">
    <property type="entry name" value="Bact_Acetyltransf"/>
</dbReference>
<dbReference type="InterPro" id="IPR016181">
    <property type="entry name" value="Acyl_CoA_acyltransferase"/>
</dbReference>
<keyword evidence="5" id="KW-1185">Reference proteome</keyword>
<keyword evidence="2 4" id="KW-0012">Acyltransferase</keyword>
<dbReference type="Proteomes" id="UP001206067">
    <property type="component" value="Unassembled WGS sequence"/>
</dbReference>
<dbReference type="EMBL" id="JANKHH010000007">
    <property type="protein sequence ID" value="MCR2835107.1"/>
    <property type="molecule type" value="Genomic_DNA"/>
</dbReference>
<dbReference type="CDD" id="cd04301">
    <property type="entry name" value="NAT_SF"/>
    <property type="match status" value="1"/>
</dbReference>
<protein>
    <submittedName>
        <fullName evidence="4">GNAT family N-acetyltransferase</fullName>
        <ecNumber evidence="4">2.3.1.-</ecNumber>
    </submittedName>
</protein>
<keyword evidence="1 4" id="KW-0808">Transferase</keyword>
<evidence type="ECO:0000313" key="5">
    <source>
        <dbReference type="Proteomes" id="UP001206067"/>
    </source>
</evidence>
<evidence type="ECO:0000313" key="4">
    <source>
        <dbReference type="EMBL" id="MCR2835107.1"/>
    </source>
</evidence>
<name>A0ABT1XTZ1_9SPHN</name>
<dbReference type="PROSITE" id="PS51186">
    <property type="entry name" value="GNAT"/>
    <property type="match status" value="1"/>
</dbReference>
<comment type="caution">
    <text evidence="4">The sequence shown here is derived from an EMBL/GenBank/DDBJ whole genome shotgun (WGS) entry which is preliminary data.</text>
</comment>
<dbReference type="GO" id="GO:0016746">
    <property type="term" value="F:acyltransferase activity"/>
    <property type="evidence" value="ECO:0007669"/>
    <property type="project" value="UniProtKB-KW"/>
</dbReference>
<dbReference type="InterPro" id="IPR000182">
    <property type="entry name" value="GNAT_dom"/>
</dbReference>
<evidence type="ECO:0000259" key="3">
    <source>
        <dbReference type="PROSITE" id="PS51186"/>
    </source>
</evidence>
<feature type="domain" description="N-acetyltransferase" evidence="3">
    <location>
        <begin position="102"/>
        <end position="231"/>
    </location>
</feature>